<dbReference type="EMBL" id="CATNWA010015017">
    <property type="protein sequence ID" value="CAI9578574.1"/>
    <property type="molecule type" value="Genomic_DNA"/>
</dbReference>
<accession>A0ABN9E1B6</accession>
<sequence>YKRPPAPALLQSGCLRAVQERVAVPSLPVRAPITVWDLCVRSRSCDH</sequence>
<evidence type="ECO:0000313" key="2">
    <source>
        <dbReference type="Proteomes" id="UP001162483"/>
    </source>
</evidence>
<organism evidence="1 2">
    <name type="scientific">Staurois parvus</name>
    <dbReference type="NCBI Taxonomy" id="386267"/>
    <lineage>
        <taxon>Eukaryota</taxon>
        <taxon>Metazoa</taxon>
        <taxon>Chordata</taxon>
        <taxon>Craniata</taxon>
        <taxon>Vertebrata</taxon>
        <taxon>Euteleostomi</taxon>
        <taxon>Amphibia</taxon>
        <taxon>Batrachia</taxon>
        <taxon>Anura</taxon>
        <taxon>Neobatrachia</taxon>
        <taxon>Ranoidea</taxon>
        <taxon>Ranidae</taxon>
        <taxon>Staurois</taxon>
    </lineage>
</organism>
<dbReference type="Proteomes" id="UP001162483">
    <property type="component" value="Unassembled WGS sequence"/>
</dbReference>
<protein>
    <submittedName>
        <fullName evidence="1">Uncharacterized protein</fullName>
    </submittedName>
</protein>
<keyword evidence="2" id="KW-1185">Reference proteome</keyword>
<gene>
    <name evidence="1" type="ORF">SPARVUS_LOCUS8950197</name>
</gene>
<name>A0ABN9E1B6_9NEOB</name>
<reference evidence="1" key="1">
    <citation type="submission" date="2023-05" db="EMBL/GenBank/DDBJ databases">
        <authorList>
            <person name="Stuckert A."/>
        </authorList>
    </citation>
    <scope>NUCLEOTIDE SEQUENCE</scope>
</reference>
<evidence type="ECO:0000313" key="1">
    <source>
        <dbReference type="EMBL" id="CAI9578574.1"/>
    </source>
</evidence>
<feature type="non-terminal residue" evidence="1">
    <location>
        <position position="1"/>
    </location>
</feature>
<proteinExistence type="predicted"/>
<comment type="caution">
    <text evidence="1">The sequence shown here is derived from an EMBL/GenBank/DDBJ whole genome shotgun (WGS) entry which is preliminary data.</text>
</comment>